<dbReference type="EMBL" id="KN824912">
    <property type="protein sequence ID" value="KIK97960.1"/>
    <property type="molecule type" value="Genomic_DNA"/>
</dbReference>
<keyword evidence="2" id="KW-1185">Reference proteome</keyword>
<name>A0A0D0EBP1_9AGAM</name>
<reference evidence="1 2" key="1">
    <citation type="submission" date="2014-04" db="EMBL/GenBank/DDBJ databases">
        <authorList>
            <consortium name="DOE Joint Genome Institute"/>
            <person name="Kuo A."/>
            <person name="Kohler A."/>
            <person name="Jargeat P."/>
            <person name="Nagy L.G."/>
            <person name="Floudas D."/>
            <person name="Copeland A."/>
            <person name="Barry K.W."/>
            <person name="Cichocki N."/>
            <person name="Veneault-Fourrey C."/>
            <person name="LaButti K."/>
            <person name="Lindquist E.A."/>
            <person name="Lipzen A."/>
            <person name="Lundell T."/>
            <person name="Morin E."/>
            <person name="Murat C."/>
            <person name="Sun H."/>
            <person name="Tunlid A."/>
            <person name="Henrissat B."/>
            <person name="Grigoriev I.V."/>
            <person name="Hibbett D.S."/>
            <person name="Martin F."/>
            <person name="Nordberg H.P."/>
            <person name="Cantor M.N."/>
            <person name="Hua S.X."/>
        </authorList>
    </citation>
    <scope>NUCLEOTIDE SEQUENCE [LARGE SCALE GENOMIC DNA]</scope>
    <source>
        <strain evidence="1 2">Ve08.2h10</strain>
    </source>
</reference>
<dbReference type="InParanoid" id="A0A0D0EBP1"/>
<organism evidence="1 2">
    <name type="scientific">Paxillus rubicundulus Ve08.2h10</name>
    <dbReference type="NCBI Taxonomy" id="930991"/>
    <lineage>
        <taxon>Eukaryota</taxon>
        <taxon>Fungi</taxon>
        <taxon>Dikarya</taxon>
        <taxon>Basidiomycota</taxon>
        <taxon>Agaricomycotina</taxon>
        <taxon>Agaricomycetes</taxon>
        <taxon>Agaricomycetidae</taxon>
        <taxon>Boletales</taxon>
        <taxon>Paxilineae</taxon>
        <taxon>Paxillaceae</taxon>
        <taxon>Paxillus</taxon>
    </lineage>
</organism>
<dbReference type="Proteomes" id="UP000054538">
    <property type="component" value="Unassembled WGS sequence"/>
</dbReference>
<sequence length="62" mass="7233">MIFYDVFTSDGDDRVSVMAYLRMGIEKYYIIHTLIVETRQWPAKRAFVILAQMTLADTNADK</sequence>
<evidence type="ECO:0000313" key="2">
    <source>
        <dbReference type="Proteomes" id="UP000054538"/>
    </source>
</evidence>
<evidence type="ECO:0000313" key="1">
    <source>
        <dbReference type="EMBL" id="KIK97960.1"/>
    </source>
</evidence>
<dbReference type="HOGENOM" id="CLU_2904875_0_0_1"/>
<protein>
    <submittedName>
        <fullName evidence="1">Uncharacterized protein</fullName>
    </submittedName>
</protein>
<accession>A0A0D0EBP1</accession>
<dbReference type="AlphaFoldDB" id="A0A0D0EBP1"/>
<proteinExistence type="predicted"/>
<reference evidence="2" key="2">
    <citation type="submission" date="2015-01" db="EMBL/GenBank/DDBJ databases">
        <title>Evolutionary Origins and Diversification of the Mycorrhizal Mutualists.</title>
        <authorList>
            <consortium name="DOE Joint Genome Institute"/>
            <consortium name="Mycorrhizal Genomics Consortium"/>
            <person name="Kohler A."/>
            <person name="Kuo A."/>
            <person name="Nagy L.G."/>
            <person name="Floudas D."/>
            <person name="Copeland A."/>
            <person name="Barry K.W."/>
            <person name="Cichocki N."/>
            <person name="Veneault-Fourrey C."/>
            <person name="LaButti K."/>
            <person name="Lindquist E.A."/>
            <person name="Lipzen A."/>
            <person name="Lundell T."/>
            <person name="Morin E."/>
            <person name="Murat C."/>
            <person name="Riley R."/>
            <person name="Ohm R."/>
            <person name="Sun H."/>
            <person name="Tunlid A."/>
            <person name="Henrissat B."/>
            <person name="Grigoriev I.V."/>
            <person name="Hibbett D.S."/>
            <person name="Martin F."/>
        </authorList>
    </citation>
    <scope>NUCLEOTIDE SEQUENCE [LARGE SCALE GENOMIC DNA]</scope>
    <source>
        <strain evidence="2">Ve08.2h10</strain>
    </source>
</reference>
<gene>
    <name evidence="1" type="ORF">PAXRUDRAFT_741778</name>
</gene>